<organism evidence="1">
    <name type="scientific">Culex pipiens</name>
    <name type="common">House mosquito</name>
    <dbReference type="NCBI Taxonomy" id="7175"/>
    <lineage>
        <taxon>Eukaryota</taxon>
        <taxon>Metazoa</taxon>
        <taxon>Ecdysozoa</taxon>
        <taxon>Arthropoda</taxon>
        <taxon>Hexapoda</taxon>
        <taxon>Insecta</taxon>
        <taxon>Pterygota</taxon>
        <taxon>Neoptera</taxon>
        <taxon>Endopterygota</taxon>
        <taxon>Diptera</taxon>
        <taxon>Nematocera</taxon>
        <taxon>Culicoidea</taxon>
        <taxon>Culicidae</taxon>
        <taxon>Culicinae</taxon>
        <taxon>Culicini</taxon>
        <taxon>Culex</taxon>
        <taxon>Culex</taxon>
    </lineage>
</organism>
<accession>A0A8D8CKA3</accession>
<evidence type="ECO:0000313" key="1">
    <source>
        <dbReference type="EMBL" id="CAG6496089.1"/>
    </source>
</evidence>
<proteinExistence type="predicted"/>
<reference evidence="1" key="1">
    <citation type="submission" date="2021-05" db="EMBL/GenBank/DDBJ databases">
        <authorList>
            <person name="Alioto T."/>
            <person name="Alioto T."/>
            <person name="Gomez Garrido J."/>
        </authorList>
    </citation>
    <scope>NUCLEOTIDE SEQUENCE</scope>
</reference>
<sequence length="101" mass="11436">MYRAKRRARNASGLPLVSCQEVHATRGRSLLGTEEEKKETFFVVFLSCVCKQTLTRAPKAETGFFVCGKSLDPSYQSRDQVLQIVSAAQFLPLFNVFVFFH</sequence>
<name>A0A8D8CKA3_CULPI</name>
<dbReference type="EMBL" id="HBUE01130251">
    <property type="protein sequence ID" value="CAG6496089.1"/>
    <property type="molecule type" value="Transcribed_RNA"/>
</dbReference>
<dbReference type="EMBL" id="HBUE01130250">
    <property type="protein sequence ID" value="CAG6496088.1"/>
    <property type="molecule type" value="Transcribed_RNA"/>
</dbReference>
<dbReference type="AlphaFoldDB" id="A0A8D8CKA3"/>
<protein>
    <submittedName>
        <fullName evidence="1">(northern house mosquito) hypothetical protein</fullName>
    </submittedName>
</protein>